<evidence type="ECO:0000259" key="7">
    <source>
        <dbReference type="Pfam" id="PF05239"/>
    </source>
</evidence>
<dbReference type="SUPFAM" id="SSF50447">
    <property type="entry name" value="Translation proteins"/>
    <property type="match status" value="1"/>
</dbReference>
<dbReference type="OrthoDB" id="9810331at2"/>
<organism evidence="8 9">
    <name type="scientific">Paenibacillus herberti</name>
    <dbReference type="NCBI Taxonomy" id="1619309"/>
    <lineage>
        <taxon>Bacteria</taxon>
        <taxon>Bacillati</taxon>
        <taxon>Bacillota</taxon>
        <taxon>Bacilli</taxon>
        <taxon>Bacillales</taxon>
        <taxon>Paenibacillaceae</taxon>
        <taxon>Paenibacillus</taxon>
    </lineage>
</organism>
<feature type="domain" description="PRC-barrel" evidence="7">
    <location>
        <begin position="98"/>
        <end position="171"/>
    </location>
</feature>
<dbReference type="PANTHER" id="PTHR33692">
    <property type="entry name" value="RIBOSOME MATURATION FACTOR RIMM"/>
    <property type="match status" value="1"/>
</dbReference>
<evidence type="ECO:0000313" key="9">
    <source>
        <dbReference type="Proteomes" id="UP000215145"/>
    </source>
</evidence>
<dbReference type="Proteomes" id="UP000215145">
    <property type="component" value="Unassembled WGS sequence"/>
</dbReference>
<evidence type="ECO:0000256" key="5">
    <source>
        <dbReference type="HAMAP-Rule" id="MF_00014"/>
    </source>
</evidence>
<gene>
    <name evidence="5" type="primary">rimM</name>
    <name evidence="8" type="ORF">CGZ75_04460</name>
</gene>
<comment type="subunit">
    <text evidence="5">Binds ribosomal protein uS19.</text>
</comment>
<dbReference type="NCBIfam" id="TIGR02273">
    <property type="entry name" value="16S_RimM"/>
    <property type="match status" value="1"/>
</dbReference>
<evidence type="ECO:0000256" key="2">
    <source>
        <dbReference type="ARBA" id="ARBA00022517"/>
    </source>
</evidence>
<dbReference type="InterPro" id="IPR011961">
    <property type="entry name" value="RimM"/>
</dbReference>
<comment type="caution">
    <text evidence="8">The sequence shown here is derived from an EMBL/GenBank/DDBJ whole genome shotgun (WGS) entry which is preliminary data.</text>
</comment>
<evidence type="ECO:0000256" key="3">
    <source>
        <dbReference type="ARBA" id="ARBA00022552"/>
    </source>
</evidence>
<dbReference type="GO" id="GO:0005840">
    <property type="term" value="C:ribosome"/>
    <property type="evidence" value="ECO:0007669"/>
    <property type="project" value="InterPro"/>
</dbReference>
<name>A0A229P251_9BACL</name>
<keyword evidence="1 5" id="KW-0963">Cytoplasm</keyword>
<keyword evidence="9" id="KW-1185">Reference proteome</keyword>
<dbReference type="HAMAP" id="MF_00014">
    <property type="entry name" value="Ribosome_mat_RimM"/>
    <property type="match status" value="1"/>
</dbReference>
<proteinExistence type="inferred from homology"/>
<accession>A0A229P251</accession>
<dbReference type="SUPFAM" id="SSF50346">
    <property type="entry name" value="PRC-barrel domain"/>
    <property type="match status" value="1"/>
</dbReference>
<comment type="function">
    <text evidence="5">An accessory protein needed during the final step in the assembly of 30S ribosomal subunit, possibly for assembly of the head region. Essential for efficient processing of 16S rRNA. May be needed both before and after RbfA during the maturation of 16S rRNA. It has affinity for free ribosomal 30S subunits but not for 70S ribosomes.</text>
</comment>
<protein>
    <recommendedName>
        <fullName evidence="5">Ribosome maturation factor RimM</fullName>
    </recommendedName>
</protein>
<dbReference type="RefSeq" id="WP_089523051.1">
    <property type="nucleotide sequence ID" value="NZ_NMUQ01000001.1"/>
</dbReference>
<comment type="domain">
    <text evidence="5">The PRC barrel domain binds ribosomal protein uS19.</text>
</comment>
<evidence type="ECO:0000313" key="8">
    <source>
        <dbReference type="EMBL" id="OXM15965.1"/>
    </source>
</evidence>
<keyword evidence="2 5" id="KW-0690">Ribosome biogenesis</keyword>
<dbReference type="GO" id="GO:0006364">
    <property type="term" value="P:rRNA processing"/>
    <property type="evidence" value="ECO:0007669"/>
    <property type="project" value="UniProtKB-UniRule"/>
</dbReference>
<dbReference type="GO" id="GO:0005737">
    <property type="term" value="C:cytoplasm"/>
    <property type="evidence" value="ECO:0007669"/>
    <property type="project" value="UniProtKB-SubCell"/>
</dbReference>
<keyword evidence="3 5" id="KW-0698">rRNA processing</keyword>
<evidence type="ECO:0000256" key="1">
    <source>
        <dbReference type="ARBA" id="ARBA00022490"/>
    </source>
</evidence>
<dbReference type="InterPro" id="IPR002676">
    <property type="entry name" value="RimM_N"/>
</dbReference>
<dbReference type="Pfam" id="PF01782">
    <property type="entry name" value="RimM"/>
    <property type="match status" value="1"/>
</dbReference>
<dbReference type="InterPro" id="IPR036976">
    <property type="entry name" value="RimM_N_sf"/>
</dbReference>
<feature type="domain" description="RimM N-terminal" evidence="6">
    <location>
        <begin position="7"/>
        <end position="91"/>
    </location>
</feature>
<dbReference type="EMBL" id="NMUQ01000001">
    <property type="protein sequence ID" value="OXM15965.1"/>
    <property type="molecule type" value="Genomic_DNA"/>
</dbReference>
<evidence type="ECO:0000259" key="6">
    <source>
        <dbReference type="Pfam" id="PF01782"/>
    </source>
</evidence>
<dbReference type="InterPro" id="IPR027275">
    <property type="entry name" value="PRC-brl_dom"/>
</dbReference>
<comment type="similarity">
    <text evidence="5">Belongs to the RimM family.</text>
</comment>
<dbReference type="AlphaFoldDB" id="A0A229P251"/>
<dbReference type="GO" id="GO:0043022">
    <property type="term" value="F:ribosome binding"/>
    <property type="evidence" value="ECO:0007669"/>
    <property type="project" value="InterPro"/>
</dbReference>
<comment type="subcellular location">
    <subcellularLocation>
        <location evidence="5">Cytoplasm</location>
    </subcellularLocation>
</comment>
<dbReference type="PANTHER" id="PTHR33692:SF1">
    <property type="entry name" value="RIBOSOME MATURATION FACTOR RIMM"/>
    <property type="match status" value="1"/>
</dbReference>
<keyword evidence="4 5" id="KW-0143">Chaperone</keyword>
<dbReference type="Pfam" id="PF05239">
    <property type="entry name" value="PRC"/>
    <property type="match status" value="1"/>
</dbReference>
<sequence length="172" mass="19369">MADQWYTVGEIVNTQGIRGELKVVPHTDFGDQRFAPGSRLSIQKENQPGDVQVEVQNSRLHKNVYIVKLKGYENINDVEKFKGSLVKVTAEQRDPLAEGEFYYTDIVGSEAVTEDGQRLGVVTEILRPGANDVWVVELENGKELLLPYIDDVVLKVNVRTKQITVRLLEGLM</sequence>
<dbReference type="InterPro" id="IPR009000">
    <property type="entry name" value="Transl_B-barrel_sf"/>
</dbReference>
<dbReference type="InterPro" id="IPR011033">
    <property type="entry name" value="PRC_barrel-like_sf"/>
</dbReference>
<dbReference type="GO" id="GO:0042274">
    <property type="term" value="P:ribosomal small subunit biogenesis"/>
    <property type="evidence" value="ECO:0007669"/>
    <property type="project" value="UniProtKB-UniRule"/>
</dbReference>
<evidence type="ECO:0000256" key="4">
    <source>
        <dbReference type="ARBA" id="ARBA00023186"/>
    </source>
</evidence>
<dbReference type="Gene3D" id="2.30.30.240">
    <property type="entry name" value="PRC-barrel domain"/>
    <property type="match status" value="1"/>
</dbReference>
<reference evidence="8 9" key="1">
    <citation type="submission" date="2017-07" db="EMBL/GenBank/DDBJ databases">
        <title>Paenibacillus herberti R33 genome sequencing and assembly.</title>
        <authorList>
            <person name="Su W."/>
        </authorList>
    </citation>
    <scope>NUCLEOTIDE SEQUENCE [LARGE SCALE GENOMIC DNA]</scope>
    <source>
        <strain evidence="8 9">R33</strain>
    </source>
</reference>
<dbReference type="Gene3D" id="2.40.30.60">
    <property type="entry name" value="RimM"/>
    <property type="match status" value="1"/>
</dbReference>